<evidence type="ECO:0000256" key="2">
    <source>
        <dbReference type="ARBA" id="ARBA00022692"/>
    </source>
</evidence>
<comment type="caution">
    <text evidence="8">The sequence shown here is derived from an EMBL/GenBank/DDBJ whole genome shotgun (WGS) entry which is preliminary data.</text>
</comment>
<dbReference type="InterPro" id="IPR049326">
    <property type="entry name" value="Rhodopsin_dom_fungi"/>
</dbReference>
<evidence type="ECO:0000256" key="5">
    <source>
        <dbReference type="ARBA" id="ARBA00038359"/>
    </source>
</evidence>
<keyword evidence="3 6" id="KW-1133">Transmembrane helix</keyword>
<feature type="transmembrane region" description="Helical" evidence="6">
    <location>
        <begin position="41"/>
        <end position="62"/>
    </location>
</feature>
<dbReference type="OrthoDB" id="5378633at2759"/>
<dbReference type="PANTHER" id="PTHR33048:SF47">
    <property type="entry name" value="INTEGRAL MEMBRANE PROTEIN-RELATED"/>
    <property type="match status" value="1"/>
</dbReference>
<dbReference type="PANTHER" id="PTHR33048">
    <property type="entry name" value="PTH11-LIKE INTEGRAL MEMBRANE PROTEIN (AFU_ORTHOLOGUE AFUA_5G11245)"/>
    <property type="match status" value="1"/>
</dbReference>
<proteinExistence type="inferred from homology"/>
<evidence type="ECO:0000256" key="1">
    <source>
        <dbReference type="ARBA" id="ARBA00004141"/>
    </source>
</evidence>
<dbReference type="STRING" id="38488.A0A4Y8DHE6"/>
<comment type="similarity">
    <text evidence="5">Belongs to the SAT4 family.</text>
</comment>
<evidence type="ECO:0000259" key="7">
    <source>
        <dbReference type="Pfam" id="PF20684"/>
    </source>
</evidence>
<keyword evidence="4 6" id="KW-0472">Membrane</keyword>
<evidence type="ECO:0000313" key="8">
    <source>
        <dbReference type="EMBL" id="TEY87333.1"/>
    </source>
</evidence>
<dbReference type="EMBL" id="PHWZ01000003">
    <property type="protein sequence ID" value="TEY87333.1"/>
    <property type="molecule type" value="Genomic_DNA"/>
</dbReference>
<evidence type="ECO:0000313" key="9">
    <source>
        <dbReference type="Proteomes" id="UP000297299"/>
    </source>
</evidence>
<protein>
    <recommendedName>
        <fullName evidence="7">Rhodopsin domain-containing protein</fullName>
    </recommendedName>
</protein>
<keyword evidence="9" id="KW-1185">Reference proteome</keyword>
<dbReference type="Pfam" id="PF20684">
    <property type="entry name" value="Fung_rhodopsin"/>
    <property type="match status" value="1"/>
</dbReference>
<keyword evidence="2 6" id="KW-0812">Transmembrane</keyword>
<name>A0A4Y8DHE6_9HELO</name>
<feature type="transmembrane region" description="Helical" evidence="6">
    <location>
        <begin position="200"/>
        <end position="220"/>
    </location>
</feature>
<comment type="subcellular location">
    <subcellularLocation>
        <location evidence="1">Membrane</location>
        <topology evidence="1">Multi-pass membrane protein</topology>
    </subcellularLocation>
</comment>
<dbReference type="GO" id="GO:0016020">
    <property type="term" value="C:membrane"/>
    <property type="evidence" value="ECO:0007669"/>
    <property type="project" value="UniProtKB-SubCell"/>
</dbReference>
<sequence length="446" mass="49936">MIENTEQVANTAYAVTAVVLLLTCARFVLRRLKHEKIYPDDWLMVVAFFLMGGFASTFPVLLQTGSGKHAHSDTETVAETEFDSKYIIFGRIAYLSYIWSLKACILLYYYRLTNRQPEQRYVIFTFWLIATTWATTFMNWMLQCHPFNLNWKLTSPPQKCARVGLLFMSVSIIVTNVILIIIPLPMIWRTQMVTGTKLKVSAVFLVGIFLVVISIIRTIFQESKTQGLDDRFFWGNMECLLMALFANAPILNAIYRRIKTGARSSNLASRSDVGSARNTDGIELCSAEDSREIDFMEALRGGPGPESEKQSSHTYVLPASPAPAITASRSPNHSKRKDVPHTNVLLSVSRSKGTNRDSLGRAVQTVEIVQTSEPVDPKNPMAINALGGVGRVETKISHHDSSPLPSNPDIYDELYSSAHRSMTLDDMLAEPNSPGRKRQVMDRACV</sequence>
<evidence type="ECO:0000256" key="4">
    <source>
        <dbReference type="ARBA" id="ARBA00023136"/>
    </source>
</evidence>
<dbReference type="Proteomes" id="UP000297299">
    <property type="component" value="Unassembled WGS sequence"/>
</dbReference>
<feature type="transmembrane region" description="Helical" evidence="6">
    <location>
        <begin position="162"/>
        <end position="188"/>
    </location>
</feature>
<evidence type="ECO:0000256" key="3">
    <source>
        <dbReference type="ARBA" id="ARBA00022989"/>
    </source>
</evidence>
<feature type="transmembrane region" description="Helical" evidence="6">
    <location>
        <begin position="121"/>
        <end position="142"/>
    </location>
</feature>
<feature type="transmembrane region" description="Helical" evidence="6">
    <location>
        <begin position="232"/>
        <end position="255"/>
    </location>
</feature>
<feature type="domain" description="Rhodopsin" evidence="7">
    <location>
        <begin position="25"/>
        <end position="255"/>
    </location>
</feature>
<reference evidence="8 9" key="1">
    <citation type="submission" date="2017-11" db="EMBL/GenBank/DDBJ databases">
        <title>Comparative genomics of Botrytis spp.</title>
        <authorList>
            <person name="Valero-Jimenez C.A."/>
            <person name="Tapia P."/>
            <person name="Veloso J."/>
            <person name="Silva-Moreno E."/>
            <person name="Staats M."/>
            <person name="Valdes J.H."/>
            <person name="Van Kan J.A.L."/>
        </authorList>
    </citation>
    <scope>NUCLEOTIDE SEQUENCE [LARGE SCALE GENOMIC DNA]</scope>
    <source>
        <strain evidence="8 9">MUCL2830</strain>
    </source>
</reference>
<accession>A0A4Y8DHE6</accession>
<organism evidence="8 9">
    <name type="scientific">Botryotinia calthae</name>
    <dbReference type="NCBI Taxonomy" id="38488"/>
    <lineage>
        <taxon>Eukaryota</taxon>
        <taxon>Fungi</taxon>
        <taxon>Dikarya</taxon>
        <taxon>Ascomycota</taxon>
        <taxon>Pezizomycotina</taxon>
        <taxon>Leotiomycetes</taxon>
        <taxon>Helotiales</taxon>
        <taxon>Sclerotiniaceae</taxon>
        <taxon>Botryotinia</taxon>
    </lineage>
</organism>
<feature type="transmembrane region" description="Helical" evidence="6">
    <location>
        <begin position="86"/>
        <end position="109"/>
    </location>
</feature>
<evidence type="ECO:0000256" key="6">
    <source>
        <dbReference type="SAM" id="Phobius"/>
    </source>
</evidence>
<dbReference type="InterPro" id="IPR052337">
    <property type="entry name" value="SAT4-like"/>
</dbReference>
<dbReference type="AlphaFoldDB" id="A0A4Y8DHE6"/>
<feature type="transmembrane region" description="Helical" evidence="6">
    <location>
        <begin position="12"/>
        <end position="29"/>
    </location>
</feature>
<gene>
    <name evidence="8" type="ORF">BOTCAL_0003g00130</name>
</gene>